<organism evidence="2 3">
    <name type="scientific">Aspergillus ellipticus CBS 707.79</name>
    <dbReference type="NCBI Taxonomy" id="1448320"/>
    <lineage>
        <taxon>Eukaryota</taxon>
        <taxon>Fungi</taxon>
        <taxon>Dikarya</taxon>
        <taxon>Ascomycota</taxon>
        <taxon>Pezizomycotina</taxon>
        <taxon>Eurotiomycetes</taxon>
        <taxon>Eurotiomycetidae</taxon>
        <taxon>Eurotiales</taxon>
        <taxon>Aspergillaceae</taxon>
        <taxon>Aspergillus</taxon>
        <taxon>Aspergillus subgen. Circumdati</taxon>
    </lineage>
</organism>
<dbReference type="AlphaFoldDB" id="A0A319DPB0"/>
<gene>
    <name evidence="2" type="ORF">BO71DRAFT_223995</name>
</gene>
<evidence type="ECO:0000313" key="2">
    <source>
        <dbReference type="EMBL" id="PYH99406.1"/>
    </source>
</evidence>
<proteinExistence type="predicted"/>
<evidence type="ECO:0000256" key="1">
    <source>
        <dbReference type="SAM" id="MobiDB-lite"/>
    </source>
</evidence>
<dbReference type="VEuPathDB" id="FungiDB:BO71DRAFT_223995"/>
<evidence type="ECO:0000313" key="3">
    <source>
        <dbReference type="Proteomes" id="UP000247810"/>
    </source>
</evidence>
<accession>A0A319DPB0</accession>
<feature type="region of interest" description="Disordered" evidence="1">
    <location>
        <begin position="179"/>
        <end position="209"/>
    </location>
</feature>
<dbReference type="Proteomes" id="UP000247810">
    <property type="component" value="Unassembled WGS sequence"/>
</dbReference>
<keyword evidence="3" id="KW-1185">Reference proteome</keyword>
<name>A0A319DPB0_9EURO</name>
<sequence length="233" mass="24799">MRIDKSLLTPRKVQSKVKTPLSAVPEPDPGGPILKDGGLPPPYRLDGQTPALSDTEPWLQTRLKSRYMLCSMYTCSAPLTIPHEVARRCFNLSGRVPLQGYLHRMLYEGPPLMRTGRTTLLCPLCALSLLSVVIISGSINIARGDKRSASGLEAGTLINIRGLYGVPAGYGTKTPSGMGDCSLAAVPPPPPPPSSSRATRQIAAPSRHGSRSCIDNLISQIETAPSSTAIPCC</sequence>
<dbReference type="EMBL" id="KZ825803">
    <property type="protein sequence ID" value="PYH99406.1"/>
    <property type="molecule type" value="Genomic_DNA"/>
</dbReference>
<protein>
    <submittedName>
        <fullName evidence="2">Uncharacterized protein</fullName>
    </submittedName>
</protein>
<reference evidence="2 3" key="1">
    <citation type="submission" date="2018-02" db="EMBL/GenBank/DDBJ databases">
        <title>The genomes of Aspergillus section Nigri reveals drivers in fungal speciation.</title>
        <authorList>
            <consortium name="DOE Joint Genome Institute"/>
            <person name="Vesth T.C."/>
            <person name="Nybo J."/>
            <person name="Theobald S."/>
            <person name="Brandl J."/>
            <person name="Frisvad J.C."/>
            <person name="Nielsen K.F."/>
            <person name="Lyhne E.K."/>
            <person name="Kogle M.E."/>
            <person name="Kuo A."/>
            <person name="Riley R."/>
            <person name="Clum A."/>
            <person name="Nolan M."/>
            <person name="Lipzen A."/>
            <person name="Salamov A."/>
            <person name="Henrissat B."/>
            <person name="Wiebenga A."/>
            <person name="De vries R.P."/>
            <person name="Grigoriev I.V."/>
            <person name="Mortensen U.H."/>
            <person name="Andersen M.R."/>
            <person name="Baker S.E."/>
        </authorList>
    </citation>
    <scope>NUCLEOTIDE SEQUENCE [LARGE SCALE GENOMIC DNA]</scope>
    <source>
        <strain evidence="2 3">CBS 707.79</strain>
    </source>
</reference>
<feature type="region of interest" description="Disordered" evidence="1">
    <location>
        <begin position="1"/>
        <end position="52"/>
    </location>
</feature>